<keyword evidence="9" id="KW-1185">Reference proteome</keyword>
<evidence type="ECO:0000256" key="2">
    <source>
        <dbReference type="ARBA" id="ARBA00008929"/>
    </source>
</evidence>
<evidence type="ECO:0000256" key="1">
    <source>
        <dbReference type="ARBA" id="ARBA00004651"/>
    </source>
</evidence>
<dbReference type="STRING" id="398767.Glov_3346"/>
<name>B3EBL3_TRIL1</name>
<dbReference type="PANTHER" id="PTHR34856:SF2">
    <property type="entry name" value="PROTEIN NRFD"/>
    <property type="match status" value="1"/>
</dbReference>
<dbReference type="Proteomes" id="UP000002420">
    <property type="component" value="Chromosome"/>
</dbReference>
<keyword evidence="3" id="KW-1003">Cell membrane</keyword>
<dbReference type="Pfam" id="PF03916">
    <property type="entry name" value="NrfD"/>
    <property type="match status" value="1"/>
</dbReference>
<feature type="transmembrane region" description="Helical" evidence="7">
    <location>
        <begin position="173"/>
        <end position="199"/>
    </location>
</feature>
<feature type="transmembrane region" description="Helical" evidence="7">
    <location>
        <begin position="70"/>
        <end position="93"/>
    </location>
</feature>
<comment type="similarity">
    <text evidence="2">Belongs to the NrfD family.</text>
</comment>
<feature type="transmembrane region" description="Helical" evidence="7">
    <location>
        <begin position="144"/>
        <end position="166"/>
    </location>
</feature>
<dbReference type="EMBL" id="CP001089">
    <property type="protein sequence ID" value="ACD97052.1"/>
    <property type="molecule type" value="Genomic_DNA"/>
</dbReference>
<sequence length="402" mass="44520">MAHHHTTPSLNELVTGVANRLKTAGTGFYLMVFIAAAVVLASAGTGLMAMIKGHEAYYNVYREVPWGVLIATYVFFVVSSTGLCLISSIGHVFGVQDFMPIAKRSVFLSIATILSGFFVIAFEIKLPWRMAIWNVISPNLTSNIWWMGTLYGIYLAFMFAEYIFLLMNKHRPAVICGFSGSVAGIAAHSNLGAVFGLLMGRPYWQGPYMPIYFIASAMMTGCAVILMFHILGYKINKQEMSPDMQRALEVTTKIGILLICVILFFTTWKLIAGAAGQPNGAFPVVQSEVVGHHAFVFWFFEILLGMAGPLVLFILSKGRNLKLMLIASLSMVIGIFVMRFNLVYLGQSLPVYYDLGVNEFKEMLRYSPSVYEWIITAGGFGLTALLFLIGEKVFDGHKVEDH</sequence>
<evidence type="ECO:0000256" key="6">
    <source>
        <dbReference type="ARBA" id="ARBA00023136"/>
    </source>
</evidence>
<evidence type="ECO:0000256" key="5">
    <source>
        <dbReference type="ARBA" id="ARBA00022989"/>
    </source>
</evidence>
<dbReference type="PANTHER" id="PTHR34856">
    <property type="entry name" value="PROTEIN NRFD"/>
    <property type="match status" value="1"/>
</dbReference>
<feature type="transmembrane region" description="Helical" evidence="7">
    <location>
        <begin position="28"/>
        <end position="50"/>
    </location>
</feature>
<keyword evidence="5 7" id="KW-1133">Transmembrane helix</keyword>
<dbReference type="InterPro" id="IPR052049">
    <property type="entry name" value="Electron_transfer_protein"/>
</dbReference>
<proteinExistence type="inferred from homology"/>
<feature type="transmembrane region" description="Helical" evidence="7">
    <location>
        <begin position="211"/>
        <end position="233"/>
    </location>
</feature>
<feature type="transmembrane region" description="Helical" evidence="7">
    <location>
        <begin position="254"/>
        <end position="275"/>
    </location>
</feature>
<reference evidence="8 9" key="1">
    <citation type="submission" date="2008-05" db="EMBL/GenBank/DDBJ databases">
        <title>Complete sequence of chromosome of Geobacter lovleyi SZ.</title>
        <authorList>
            <consortium name="US DOE Joint Genome Institute"/>
            <person name="Lucas S."/>
            <person name="Copeland A."/>
            <person name="Lapidus A."/>
            <person name="Glavina del Rio T."/>
            <person name="Dalin E."/>
            <person name="Tice H."/>
            <person name="Bruce D."/>
            <person name="Goodwin L."/>
            <person name="Pitluck S."/>
            <person name="Chertkov O."/>
            <person name="Meincke L."/>
            <person name="Brettin T."/>
            <person name="Detter J.C."/>
            <person name="Han C."/>
            <person name="Tapia R."/>
            <person name="Kuske C.R."/>
            <person name="Schmutz J."/>
            <person name="Larimer F."/>
            <person name="Land M."/>
            <person name="Hauser L."/>
            <person name="Kyrpides N."/>
            <person name="Mikhailova N."/>
            <person name="Sung Y."/>
            <person name="Fletcher K.E."/>
            <person name="Ritalahti K.M."/>
            <person name="Loeffler F.E."/>
            <person name="Richardson P."/>
        </authorList>
    </citation>
    <scope>NUCLEOTIDE SEQUENCE [LARGE SCALE GENOMIC DNA]</scope>
    <source>
        <strain evidence="9">ATCC BAA-1151 / DSM 17278 / SZ</strain>
    </source>
</reference>
<dbReference type="GO" id="GO:0005886">
    <property type="term" value="C:plasma membrane"/>
    <property type="evidence" value="ECO:0007669"/>
    <property type="project" value="UniProtKB-SubCell"/>
</dbReference>
<evidence type="ECO:0000313" key="8">
    <source>
        <dbReference type="EMBL" id="ACD97052.1"/>
    </source>
</evidence>
<feature type="transmembrane region" description="Helical" evidence="7">
    <location>
        <begin position="323"/>
        <end position="345"/>
    </location>
</feature>
<dbReference type="KEGG" id="glo:Glov_3346"/>
<evidence type="ECO:0000256" key="7">
    <source>
        <dbReference type="SAM" id="Phobius"/>
    </source>
</evidence>
<organism evidence="8 9">
    <name type="scientific">Trichlorobacter lovleyi (strain ATCC BAA-1151 / DSM 17278 / SZ)</name>
    <name type="common">Geobacter lovleyi</name>
    <dbReference type="NCBI Taxonomy" id="398767"/>
    <lineage>
        <taxon>Bacteria</taxon>
        <taxon>Pseudomonadati</taxon>
        <taxon>Thermodesulfobacteriota</taxon>
        <taxon>Desulfuromonadia</taxon>
        <taxon>Geobacterales</taxon>
        <taxon>Geobacteraceae</taxon>
        <taxon>Trichlorobacter</taxon>
    </lineage>
</organism>
<protein>
    <submittedName>
        <fullName evidence="8">Polysulphide reductase NrfD</fullName>
    </submittedName>
</protein>
<dbReference type="InterPro" id="IPR005614">
    <property type="entry name" value="NrfD-like"/>
</dbReference>
<keyword evidence="6 7" id="KW-0472">Membrane</keyword>
<dbReference type="HOGENOM" id="CLU_045348_3_1_7"/>
<evidence type="ECO:0000256" key="4">
    <source>
        <dbReference type="ARBA" id="ARBA00022692"/>
    </source>
</evidence>
<dbReference type="RefSeq" id="WP_012471376.1">
    <property type="nucleotide sequence ID" value="NC_010814.1"/>
</dbReference>
<feature type="transmembrane region" description="Helical" evidence="7">
    <location>
        <begin position="370"/>
        <end position="389"/>
    </location>
</feature>
<accession>B3EBL3</accession>
<evidence type="ECO:0000256" key="3">
    <source>
        <dbReference type="ARBA" id="ARBA00022475"/>
    </source>
</evidence>
<evidence type="ECO:0000313" key="9">
    <source>
        <dbReference type="Proteomes" id="UP000002420"/>
    </source>
</evidence>
<comment type="subcellular location">
    <subcellularLocation>
        <location evidence="1">Cell membrane</location>
        <topology evidence="1">Multi-pass membrane protein</topology>
    </subcellularLocation>
</comment>
<dbReference type="OrthoDB" id="9772767at2"/>
<feature type="transmembrane region" description="Helical" evidence="7">
    <location>
        <begin position="105"/>
        <end position="124"/>
    </location>
</feature>
<dbReference type="AlphaFoldDB" id="B3EBL3"/>
<dbReference type="eggNOG" id="COG5557">
    <property type="taxonomic scope" value="Bacteria"/>
</dbReference>
<feature type="transmembrane region" description="Helical" evidence="7">
    <location>
        <begin position="295"/>
        <end position="316"/>
    </location>
</feature>
<keyword evidence="4 7" id="KW-0812">Transmembrane</keyword>
<gene>
    <name evidence="8" type="ordered locus">Glov_3346</name>
</gene>